<name>A0A251XA37_9GAMM</name>
<keyword evidence="10" id="KW-1185">Reference proteome</keyword>
<keyword evidence="5 8" id="KW-0093">Biotin biosynthesis</keyword>
<evidence type="ECO:0000256" key="7">
    <source>
        <dbReference type="ARBA" id="ARBA00022842"/>
    </source>
</evidence>
<evidence type="ECO:0000256" key="4">
    <source>
        <dbReference type="ARBA" id="ARBA00022741"/>
    </source>
</evidence>
<keyword evidence="6 8" id="KW-0067">ATP-binding</keyword>
<dbReference type="PIRSF" id="PIRSF006755">
    <property type="entry name" value="DTB_synth"/>
    <property type="match status" value="1"/>
</dbReference>
<feature type="binding site" evidence="8">
    <location>
        <position position="57"/>
    </location>
    <ligand>
        <name>ATP</name>
        <dbReference type="ChEBI" id="CHEBI:30616"/>
    </ligand>
</feature>
<comment type="caution">
    <text evidence="9">The sequence shown here is derived from an EMBL/GenBank/DDBJ whole genome shotgun (WGS) entry which is preliminary data.</text>
</comment>
<sequence>MPHRHTYFITGTDTEIGKTTCTVALLHHFKQLRHRTAAMKPIASGCEWSPEGWRNADAIALQHAMTEPLSYHEVNPITLPEPIAPHLAAQLVKKSLDVATLTAHYQQIKTNANIVLIEGVGGWRVPLNDKETLADLVRSLTIPVILVVGMRLGCINHALLTAEVIAKDGCLLQGWIANYLSPPQAHDAAVLMTLQQRLNAPLWATLNYQAQHLSIHPDFPPLSHERMDTL</sequence>
<keyword evidence="1 8" id="KW-0963">Cytoplasm</keyword>
<comment type="function">
    <text evidence="8">Catalyzes a mechanistically unusual reaction, the ATP-dependent insertion of CO2 between the N7 and N8 nitrogen atoms of 7,8-diaminopelargonic acid (DAPA, also called 7,8-diammoniononanoate) to form a ureido ring.</text>
</comment>
<feature type="binding site" evidence="8">
    <location>
        <position position="57"/>
    </location>
    <ligand>
        <name>Mg(2+)</name>
        <dbReference type="ChEBI" id="CHEBI:18420"/>
    </ligand>
</feature>
<evidence type="ECO:0000256" key="2">
    <source>
        <dbReference type="ARBA" id="ARBA00022598"/>
    </source>
</evidence>
<dbReference type="PANTHER" id="PTHR43210">
    <property type="entry name" value="DETHIOBIOTIN SYNTHETASE"/>
    <property type="match status" value="1"/>
</dbReference>
<dbReference type="Gene3D" id="3.40.50.300">
    <property type="entry name" value="P-loop containing nucleotide triphosphate hydrolases"/>
    <property type="match status" value="1"/>
</dbReference>
<feature type="binding site" evidence="8">
    <location>
        <position position="19"/>
    </location>
    <ligand>
        <name>Mg(2+)</name>
        <dbReference type="ChEBI" id="CHEBI:18420"/>
    </ligand>
</feature>
<dbReference type="HAMAP" id="MF_00336">
    <property type="entry name" value="BioD"/>
    <property type="match status" value="1"/>
</dbReference>
<comment type="caution">
    <text evidence="8">Lacks conserved residue(s) required for the propagation of feature annotation.</text>
</comment>
<keyword evidence="3 8" id="KW-0479">Metal-binding</keyword>
<dbReference type="Pfam" id="PF13500">
    <property type="entry name" value="AAA_26"/>
    <property type="match status" value="1"/>
</dbReference>
<dbReference type="GO" id="GO:0004141">
    <property type="term" value="F:dethiobiotin synthase activity"/>
    <property type="evidence" value="ECO:0007669"/>
    <property type="project" value="UniProtKB-UniRule"/>
</dbReference>
<gene>
    <name evidence="8" type="primary">bioD</name>
    <name evidence="9" type="ORF">TPSD3_09890</name>
</gene>
<dbReference type="InterPro" id="IPR004472">
    <property type="entry name" value="DTB_synth_BioD"/>
</dbReference>
<proteinExistence type="inferred from homology"/>
<evidence type="ECO:0000256" key="1">
    <source>
        <dbReference type="ARBA" id="ARBA00022490"/>
    </source>
</evidence>
<keyword evidence="7 8" id="KW-0460">Magnesium</keyword>
<dbReference type="PANTHER" id="PTHR43210:SF5">
    <property type="entry name" value="DETHIOBIOTIN SYNTHETASE"/>
    <property type="match status" value="1"/>
</dbReference>
<dbReference type="SUPFAM" id="SSF52540">
    <property type="entry name" value="P-loop containing nucleoside triphosphate hydrolases"/>
    <property type="match status" value="1"/>
</dbReference>
<comment type="subcellular location">
    <subcellularLocation>
        <location evidence="8">Cytoplasm</location>
    </subcellularLocation>
</comment>
<comment type="similarity">
    <text evidence="8">Belongs to the dethiobiotin synthetase family.</text>
</comment>
<dbReference type="GO" id="GO:0009102">
    <property type="term" value="P:biotin biosynthetic process"/>
    <property type="evidence" value="ECO:0007669"/>
    <property type="project" value="UniProtKB-UniRule"/>
</dbReference>
<feature type="binding site" evidence="8">
    <location>
        <begin position="15"/>
        <end position="20"/>
    </location>
    <ligand>
        <name>ATP</name>
        <dbReference type="ChEBI" id="CHEBI:30616"/>
    </ligand>
</feature>
<keyword evidence="2 8" id="KW-0436">Ligase</keyword>
<reference evidence="9 10" key="1">
    <citation type="submission" date="2016-12" db="EMBL/GenBank/DDBJ databases">
        <title>Thioflexothrix psekupsii D3 genome sequencing and assembly.</title>
        <authorList>
            <person name="Fomenkov A."/>
            <person name="Vincze T."/>
            <person name="Grabovich M."/>
            <person name="Anton B.P."/>
            <person name="Dubinina G."/>
            <person name="Orlova M."/>
            <person name="Belousova E."/>
            <person name="Roberts R.J."/>
        </authorList>
    </citation>
    <scope>NUCLEOTIDE SEQUENCE [LARGE SCALE GENOMIC DNA]</scope>
    <source>
        <strain evidence="9">D3</strain>
    </source>
</reference>
<comment type="catalytic activity">
    <reaction evidence="8">
        <text>(7R,8S)-7,8-diammoniononanoate + CO2 + ATP = (4R,5S)-dethiobiotin + ADP + phosphate + 3 H(+)</text>
        <dbReference type="Rhea" id="RHEA:15805"/>
        <dbReference type="ChEBI" id="CHEBI:15378"/>
        <dbReference type="ChEBI" id="CHEBI:16526"/>
        <dbReference type="ChEBI" id="CHEBI:30616"/>
        <dbReference type="ChEBI" id="CHEBI:43474"/>
        <dbReference type="ChEBI" id="CHEBI:149469"/>
        <dbReference type="ChEBI" id="CHEBI:149473"/>
        <dbReference type="ChEBI" id="CHEBI:456216"/>
        <dbReference type="EC" id="6.3.3.3"/>
    </reaction>
</comment>
<feature type="active site" evidence="8">
    <location>
        <position position="40"/>
    </location>
</feature>
<evidence type="ECO:0000256" key="5">
    <source>
        <dbReference type="ARBA" id="ARBA00022756"/>
    </source>
</evidence>
<feature type="binding site" evidence="8">
    <location>
        <begin position="118"/>
        <end position="121"/>
    </location>
    <ligand>
        <name>ATP</name>
        <dbReference type="ChEBI" id="CHEBI:30616"/>
    </ligand>
</feature>
<comment type="subunit">
    <text evidence="8">Homodimer.</text>
</comment>
<dbReference type="InterPro" id="IPR027417">
    <property type="entry name" value="P-loop_NTPase"/>
</dbReference>
<keyword evidence="4 8" id="KW-0547">Nucleotide-binding</keyword>
<dbReference type="CDD" id="cd03109">
    <property type="entry name" value="DTBS"/>
    <property type="match status" value="1"/>
</dbReference>
<evidence type="ECO:0000313" key="9">
    <source>
        <dbReference type="EMBL" id="OUD14587.1"/>
    </source>
</evidence>
<comment type="cofactor">
    <cofactor evidence="8">
        <name>Mg(2+)</name>
        <dbReference type="ChEBI" id="CHEBI:18420"/>
    </cofactor>
</comment>
<dbReference type="GO" id="GO:0005524">
    <property type="term" value="F:ATP binding"/>
    <property type="evidence" value="ECO:0007669"/>
    <property type="project" value="UniProtKB-UniRule"/>
</dbReference>
<dbReference type="UniPathway" id="UPA00078">
    <property type="reaction ID" value="UER00161"/>
</dbReference>
<feature type="binding site" evidence="8">
    <location>
        <position position="209"/>
    </location>
    <ligand>
        <name>ATP</name>
        <dbReference type="ChEBI" id="CHEBI:30616"/>
    </ligand>
</feature>
<dbReference type="AlphaFoldDB" id="A0A251XA37"/>
<dbReference type="FunFam" id="3.40.50.300:FF:000292">
    <property type="entry name" value="ATP-dependent dethiobiotin synthetase BioD"/>
    <property type="match status" value="1"/>
</dbReference>
<protein>
    <recommendedName>
        <fullName evidence="8">ATP-dependent dethiobiotin synthetase BioD</fullName>
        <ecNumber evidence="8">6.3.3.3</ecNumber>
    </recommendedName>
    <alternativeName>
        <fullName evidence="8">DTB synthetase</fullName>
        <shortName evidence="8">DTBS</shortName>
    </alternativeName>
    <alternativeName>
        <fullName evidence="8">Dethiobiotin synthase</fullName>
    </alternativeName>
</protein>
<dbReference type="GO" id="GO:0005829">
    <property type="term" value="C:cytosol"/>
    <property type="evidence" value="ECO:0007669"/>
    <property type="project" value="TreeGrafter"/>
</dbReference>
<evidence type="ECO:0000256" key="3">
    <source>
        <dbReference type="ARBA" id="ARBA00022723"/>
    </source>
</evidence>
<evidence type="ECO:0000313" key="10">
    <source>
        <dbReference type="Proteomes" id="UP000194798"/>
    </source>
</evidence>
<evidence type="ECO:0000256" key="8">
    <source>
        <dbReference type="HAMAP-Rule" id="MF_00336"/>
    </source>
</evidence>
<organism evidence="9 10">
    <name type="scientific">Thioflexithrix psekupsensis</name>
    <dbReference type="NCBI Taxonomy" id="1570016"/>
    <lineage>
        <taxon>Bacteria</taxon>
        <taxon>Pseudomonadati</taxon>
        <taxon>Pseudomonadota</taxon>
        <taxon>Gammaproteobacteria</taxon>
        <taxon>Thiotrichales</taxon>
        <taxon>Thioflexithrix</taxon>
    </lineage>
</organism>
<dbReference type="EC" id="6.3.3.3" evidence="8"/>
<feature type="binding site" evidence="8">
    <location>
        <position position="44"/>
    </location>
    <ligand>
        <name>substrate</name>
    </ligand>
</feature>
<evidence type="ECO:0000256" key="6">
    <source>
        <dbReference type="ARBA" id="ARBA00022840"/>
    </source>
</evidence>
<dbReference type="GO" id="GO:0042803">
    <property type="term" value="F:protein homodimerization activity"/>
    <property type="evidence" value="ECO:0007669"/>
    <property type="project" value="UniProtKB-ARBA"/>
</dbReference>
<dbReference type="EMBL" id="MSLT01000012">
    <property type="protein sequence ID" value="OUD14587.1"/>
    <property type="molecule type" value="Genomic_DNA"/>
</dbReference>
<comment type="pathway">
    <text evidence="8">Cofactor biosynthesis; biotin biosynthesis; biotin from 7,8-diaminononanoate: step 1/2.</text>
</comment>
<dbReference type="Proteomes" id="UP000194798">
    <property type="component" value="Unassembled WGS sequence"/>
</dbReference>
<dbReference type="NCBIfam" id="TIGR00347">
    <property type="entry name" value="bioD"/>
    <property type="match status" value="1"/>
</dbReference>
<dbReference type="RefSeq" id="WP_086488364.1">
    <property type="nucleotide sequence ID" value="NZ_MSLT01000012.1"/>
</dbReference>
<accession>A0A251XA37</accession>
<dbReference type="GO" id="GO:0000287">
    <property type="term" value="F:magnesium ion binding"/>
    <property type="evidence" value="ECO:0007669"/>
    <property type="project" value="UniProtKB-UniRule"/>
</dbReference>
<dbReference type="OrthoDB" id="9802097at2"/>
<feature type="binding site" evidence="8">
    <location>
        <position position="118"/>
    </location>
    <ligand>
        <name>Mg(2+)</name>
        <dbReference type="ChEBI" id="CHEBI:18420"/>
    </ligand>
</feature>